<keyword evidence="13" id="KW-1185">Reference proteome</keyword>
<gene>
    <name evidence="10 12" type="primary">ccmE</name>
    <name evidence="10" type="synonym">cycJ</name>
    <name evidence="12" type="ORF">D1610_13135</name>
</gene>
<feature type="binding site" description="axial binding residue" evidence="10 11">
    <location>
        <position position="127"/>
    </location>
    <ligand>
        <name>heme</name>
        <dbReference type="ChEBI" id="CHEBI:30413"/>
    </ligand>
    <ligandPart>
        <name>Fe</name>
        <dbReference type="ChEBI" id="CHEBI:18248"/>
    </ligandPart>
</feature>
<dbReference type="InterPro" id="IPR012340">
    <property type="entry name" value="NA-bd_OB-fold"/>
</dbReference>
<keyword evidence="8 10" id="KW-0408">Iron</keyword>
<name>A0A396RL69_9SPHN</name>
<dbReference type="EMBL" id="QWLV01000006">
    <property type="protein sequence ID" value="RHW17058.1"/>
    <property type="molecule type" value="Genomic_DNA"/>
</dbReference>
<feature type="topological domain" description="Extracellular" evidence="10">
    <location>
        <begin position="29"/>
        <end position="144"/>
    </location>
</feature>
<evidence type="ECO:0000313" key="12">
    <source>
        <dbReference type="EMBL" id="RHW17058.1"/>
    </source>
</evidence>
<keyword evidence="2 10" id="KW-0349">Heme</keyword>
<dbReference type="PANTHER" id="PTHR34128">
    <property type="entry name" value="CYTOCHROME C-TYPE BIOGENESIS PROTEIN CCME HOMOLOG, MITOCHONDRIAL"/>
    <property type="match status" value="1"/>
</dbReference>
<evidence type="ECO:0000256" key="9">
    <source>
        <dbReference type="ARBA" id="ARBA00023136"/>
    </source>
</evidence>
<proteinExistence type="inferred from homology"/>
<keyword evidence="4 10" id="KW-0479">Metal-binding</keyword>
<dbReference type="InterPro" id="IPR004329">
    <property type="entry name" value="CcmE"/>
</dbReference>
<protein>
    <recommendedName>
        <fullName evidence="10">Cytochrome c-type biogenesis protein CcmE</fullName>
    </recommendedName>
    <alternativeName>
        <fullName evidence="10">Cytochrome c maturation protein E</fullName>
    </alternativeName>
    <alternativeName>
        <fullName evidence="10">Heme chaperone CcmE</fullName>
    </alternativeName>
</protein>
<reference evidence="12 13" key="1">
    <citation type="submission" date="2018-08" db="EMBL/GenBank/DDBJ databases">
        <title>The multiple taxonomic identification of Sphingomonas gilva.</title>
        <authorList>
            <person name="Zhu D."/>
            <person name="Zheng S."/>
        </authorList>
    </citation>
    <scope>NUCLEOTIDE SEQUENCE [LARGE SCALE GENOMIC DNA]</scope>
    <source>
        <strain evidence="12 13">ZDH117</strain>
    </source>
</reference>
<evidence type="ECO:0000256" key="11">
    <source>
        <dbReference type="PIRSR" id="PIRSR604329-50"/>
    </source>
</evidence>
<comment type="caution">
    <text evidence="12">The sequence shown here is derived from an EMBL/GenBank/DDBJ whole genome shotgun (WGS) entry which is preliminary data.</text>
</comment>
<evidence type="ECO:0000256" key="8">
    <source>
        <dbReference type="ARBA" id="ARBA00023004"/>
    </source>
</evidence>
<dbReference type="NCBIfam" id="NF009727">
    <property type="entry name" value="PRK13254.1-1"/>
    <property type="match status" value="1"/>
</dbReference>
<dbReference type="Gene3D" id="2.40.50.140">
    <property type="entry name" value="Nucleic acid-binding proteins"/>
    <property type="match status" value="1"/>
</dbReference>
<keyword evidence="3 10" id="KW-0812">Transmembrane</keyword>
<evidence type="ECO:0000256" key="3">
    <source>
        <dbReference type="ARBA" id="ARBA00022692"/>
    </source>
</evidence>
<keyword evidence="5 10" id="KW-0201">Cytochrome c-type biogenesis</keyword>
<dbReference type="GO" id="GO:0020037">
    <property type="term" value="F:heme binding"/>
    <property type="evidence" value="ECO:0007669"/>
    <property type="project" value="InterPro"/>
</dbReference>
<feature type="binding site" description="covalent" evidence="10 11">
    <location>
        <position position="123"/>
    </location>
    <ligand>
        <name>heme</name>
        <dbReference type="ChEBI" id="CHEBI:30413"/>
    </ligand>
</feature>
<comment type="function">
    <text evidence="10">Heme chaperone required for the biogenesis of c-type cytochromes. Transiently binds heme delivered by CcmC and transfers the heme to apo-cytochromes in a process facilitated by CcmF and CcmH.</text>
</comment>
<evidence type="ECO:0000256" key="5">
    <source>
        <dbReference type="ARBA" id="ARBA00022748"/>
    </source>
</evidence>
<evidence type="ECO:0000256" key="10">
    <source>
        <dbReference type="HAMAP-Rule" id="MF_01959"/>
    </source>
</evidence>
<dbReference type="HAMAP" id="MF_01959">
    <property type="entry name" value="CcmE"/>
    <property type="match status" value="1"/>
</dbReference>
<evidence type="ECO:0000256" key="7">
    <source>
        <dbReference type="ARBA" id="ARBA00022989"/>
    </source>
</evidence>
<dbReference type="Pfam" id="PF03100">
    <property type="entry name" value="CcmE"/>
    <property type="match status" value="1"/>
</dbReference>
<evidence type="ECO:0000256" key="4">
    <source>
        <dbReference type="ARBA" id="ARBA00022723"/>
    </source>
</evidence>
<dbReference type="PANTHER" id="PTHR34128:SF2">
    <property type="entry name" value="CYTOCHROME C-TYPE BIOGENESIS PROTEIN CCME HOMOLOG, MITOCHONDRIAL"/>
    <property type="match status" value="1"/>
</dbReference>
<feature type="topological domain" description="Cytoplasmic" evidence="10">
    <location>
        <begin position="1"/>
        <end position="7"/>
    </location>
</feature>
<dbReference type="GO" id="GO:0017004">
    <property type="term" value="P:cytochrome complex assembly"/>
    <property type="evidence" value="ECO:0007669"/>
    <property type="project" value="UniProtKB-KW"/>
</dbReference>
<dbReference type="OrthoDB" id="9793584at2"/>
<keyword evidence="10" id="KW-1003">Cell membrane</keyword>
<dbReference type="AlphaFoldDB" id="A0A396RL69"/>
<dbReference type="GO" id="GO:0005886">
    <property type="term" value="C:plasma membrane"/>
    <property type="evidence" value="ECO:0007669"/>
    <property type="project" value="UniProtKB-SubCell"/>
</dbReference>
<comment type="similarity">
    <text evidence="10">Belongs to the CcmE/CycJ family.</text>
</comment>
<dbReference type="GO" id="GO:0046872">
    <property type="term" value="F:metal ion binding"/>
    <property type="evidence" value="ECO:0007669"/>
    <property type="project" value="UniProtKB-KW"/>
</dbReference>
<evidence type="ECO:0000313" key="13">
    <source>
        <dbReference type="Proteomes" id="UP000266693"/>
    </source>
</evidence>
<keyword evidence="9 10" id="KW-0472">Membrane</keyword>
<evidence type="ECO:0000256" key="2">
    <source>
        <dbReference type="ARBA" id="ARBA00022617"/>
    </source>
</evidence>
<dbReference type="InterPro" id="IPR036127">
    <property type="entry name" value="CcmE-like_sf"/>
</dbReference>
<keyword evidence="7 10" id="KW-1133">Transmembrane helix</keyword>
<comment type="subcellular location">
    <subcellularLocation>
        <location evidence="10">Cell membrane</location>
        <topology evidence="10">Single-pass type II membrane protein</topology>
    </subcellularLocation>
    <subcellularLocation>
        <location evidence="1">Membrane</location>
    </subcellularLocation>
</comment>
<accession>A0A396RL69</accession>
<evidence type="ECO:0000256" key="6">
    <source>
        <dbReference type="ARBA" id="ARBA00022968"/>
    </source>
</evidence>
<dbReference type="Proteomes" id="UP000266693">
    <property type="component" value="Unassembled WGS sequence"/>
</dbReference>
<keyword evidence="6 10" id="KW-0735">Signal-anchor</keyword>
<dbReference type="SUPFAM" id="SSF82093">
    <property type="entry name" value="Heme chaperone CcmE"/>
    <property type="match status" value="1"/>
</dbReference>
<dbReference type="GO" id="GO:0017003">
    <property type="term" value="P:protein-heme linkage"/>
    <property type="evidence" value="ECO:0007669"/>
    <property type="project" value="UniProtKB-UniRule"/>
</dbReference>
<organism evidence="12 13">
    <name type="scientific">Sphingomonas gilva</name>
    <dbReference type="NCBI Taxonomy" id="2305907"/>
    <lineage>
        <taxon>Bacteria</taxon>
        <taxon>Pseudomonadati</taxon>
        <taxon>Pseudomonadota</taxon>
        <taxon>Alphaproteobacteria</taxon>
        <taxon>Sphingomonadales</taxon>
        <taxon>Sphingomonadaceae</taxon>
        <taxon>Sphingomonas</taxon>
    </lineage>
</organism>
<evidence type="ECO:0000256" key="1">
    <source>
        <dbReference type="ARBA" id="ARBA00004370"/>
    </source>
</evidence>
<sequence length="144" mass="15332">MKAKHQRLTLALAALAAIVGAGVLAVSALGEQAAYFYSPADVAREGVPVGRAIRLGGMVEKGSIRRSDDGVTILFTVEDGPARTPVEFRGVTPDLFKEASGVVAEGRFRADGTFIADNLLAKHDERYMPPQLEGGKHKTETLEP</sequence>
<dbReference type="RefSeq" id="WP_118864639.1">
    <property type="nucleotide sequence ID" value="NZ_QWLV01000006.1"/>
</dbReference>